<evidence type="ECO:0000313" key="1">
    <source>
        <dbReference type="EMBL" id="MBB2923770.1"/>
    </source>
</evidence>
<proteinExistence type="predicted"/>
<dbReference type="Gene3D" id="3.40.50.1000">
    <property type="entry name" value="HAD superfamily/HAD-like"/>
    <property type="match status" value="1"/>
</dbReference>
<dbReference type="Proteomes" id="UP000518206">
    <property type="component" value="Unassembled WGS sequence"/>
</dbReference>
<organism evidence="1 2">
    <name type="scientific">Cellulomonas cellasea</name>
    <dbReference type="NCBI Taxonomy" id="43670"/>
    <lineage>
        <taxon>Bacteria</taxon>
        <taxon>Bacillati</taxon>
        <taxon>Actinomycetota</taxon>
        <taxon>Actinomycetes</taxon>
        <taxon>Micrococcales</taxon>
        <taxon>Cellulomonadaceae</taxon>
        <taxon>Cellulomonas</taxon>
    </lineage>
</organism>
<dbReference type="GO" id="GO:0005829">
    <property type="term" value="C:cytosol"/>
    <property type="evidence" value="ECO:0007669"/>
    <property type="project" value="TreeGrafter"/>
</dbReference>
<name>A0A7W4YBC8_9CELL</name>
<dbReference type="RefSeq" id="WP_183296628.1">
    <property type="nucleotide sequence ID" value="NZ_JACHVX010000004.1"/>
</dbReference>
<dbReference type="Gene3D" id="3.30.1240.10">
    <property type="match status" value="1"/>
</dbReference>
<dbReference type="EMBL" id="JACHVX010000004">
    <property type="protein sequence ID" value="MBB2923770.1"/>
    <property type="molecule type" value="Genomic_DNA"/>
</dbReference>
<gene>
    <name evidence="1" type="ORF">FHR80_002698</name>
</gene>
<dbReference type="SUPFAM" id="SSF56784">
    <property type="entry name" value="HAD-like"/>
    <property type="match status" value="1"/>
</dbReference>
<evidence type="ECO:0000313" key="2">
    <source>
        <dbReference type="Proteomes" id="UP000518206"/>
    </source>
</evidence>
<dbReference type="Pfam" id="PF08282">
    <property type="entry name" value="Hydrolase_3"/>
    <property type="match status" value="1"/>
</dbReference>
<sequence>MPSLLRAPRLVATDLDGTLLRSDGTVSPRTRAALLAAERAGIEVVFVTARPPRWLHDVRDVVGRHGVAICANGAAVVDVRADVVLAERAMGRAVVSTLVARVRDRLPGTRFAAERRAGILAEQGFVGPHPLPVGAPVVDRLEPALDDATYKLLARRPGEDPAAFLRDVAAVLGPDAVLADSGAVGLAEVTGPGVTKASTLATWAEQRGLGPDDVWAFGDAPNDLPMLAWAGVSFAVGNAHPDVAGAADRRCATNDDDGVAEQLEGALGLLDGGRGQVAPAR</sequence>
<dbReference type="InterPro" id="IPR023214">
    <property type="entry name" value="HAD_sf"/>
</dbReference>
<evidence type="ECO:0008006" key="3">
    <source>
        <dbReference type="Google" id="ProtNLM"/>
    </source>
</evidence>
<reference evidence="1 2" key="1">
    <citation type="submission" date="2020-08" db="EMBL/GenBank/DDBJ databases">
        <title>The Agave Microbiome: Exploring the role of microbial communities in plant adaptations to desert environments.</title>
        <authorList>
            <person name="Partida-Martinez L.P."/>
        </authorList>
    </citation>
    <scope>NUCLEOTIDE SEQUENCE [LARGE SCALE GENOMIC DNA]</scope>
    <source>
        <strain evidence="1 2">RAS26</strain>
    </source>
</reference>
<accession>A0A7W4YBC8</accession>
<dbReference type="AlphaFoldDB" id="A0A7W4YBC8"/>
<dbReference type="GO" id="GO:0016791">
    <property type="term" value="F:phosphatase activity"/>
    <property type="evidence" value="ECO:0007669"/>
    <property type="project" value="TreeGrafter"/>
</dbReference>
<protein>
    <recommendedName>
        <fullName evidence="3">Hydrolase</fullName>
    </recommendedName>
</protein>
<dbReference type="InterPro" id="IPR036412">
    <property type="entry name" value="HAD-like_sf"/>
</dbReference>
<dbReference type="PANTHER" id="PTHR10000:SF8">
    <property type="entry name" value="HAD SUPERFAMILY HYDROLASE-LIKE, TYPE 3"/>
    <property type="match status" value="1"/>
</dbReference>
<comment type="caution">
    <text evidence="1">The sequence shown here is derived from an EMBL/GenBank/DDBJ whole genome shotgun (WGS) entry which is preliminary data.</text>
</comment>
<dbReference type="GO" id="GO:0000287">
    <property type="term" value="F:magnesium ion binding"/>
    <property type="evidence" value="ECO:0007669"/>
    <property type="project" value="TreeGrafter"/>
</dbReference>
<dbReference type="PANTHER" id="PTHR10000">
    <property type="entry name" value="PHOSPHOSERINE PHOSPHATASE"/>
    <property type="match status" value="1"/>
</dbReference>
<reference evidence="1 2" key="2">
    <citation type="submission" date="2020-08" db="EMBL/GenBank/DDBJ databases">
        <authorList>
            <person name="Partida-Martinez L."/>
            <person name="Huntemann M."/>
            <person name="Clum A."/>
            <person name="Wang J."/>
            <person name="Palaniappan K."/>
            <person name="Ritter S."/>
            <person name="Chen I.-M."/>
            <person name="Stamatis D."/>
            <person name="Reddy T."/>
            <person name="O'Malley R."/>
            <person name="Daum C."/>
            <person name="Shapiro N."/>
            <person name="Ivanova N."/>
            <person name="Kyrpides N."/>
            <person name="Woyke T."/>
        </authorList>
    </citation>
    <scope>NUCLEOTIDE SEQUENCE [LARGE SCALE GENOMIC DNA]</scope>
    <source>
        <strain evidence="1 2">RAS26</strain>
    </source>
</reference>